<dbReference type="PRINTS" id="PR01397">
    <property type="entry name" value="DHBDHDRGNASE"/>
</dbReference>
<gene>
    <name evidence="2" type="primary">hcaB_1</name>
    <name evidence="2" type="ORF">hbim_02475</name>
</gene>
<name>A0AAI8XN27_MYCME</name>
<accession>A0AAI8XN27</accession>
<dbReference type="GO" id="GO:0008667">
    <property type="term" value="F:2,3-dihydro-2,3-dihydroxybenzoate dehydrogenase activity"/>
    <property type="evidence" value="ECO:0007669"/>
    <property type="project" value="InterPro"/>
</dbReference>
<evidence type="ECO:0000313" key="2">
    <source>
        <dbReference type="EMBL" id="BDY28541.1"/>
    </source>
</evidence>
<evidence type="ECO:0000256" key="1">
    <source>
        <dbReference type="RuleBase" id="RU000363"/>
    </source>
</evidence>
<evidence type="ECO:0000313" key="3">
    <source>
        <dbReference type="Proteomes" id="UP001241092"/>
    </source>
</evidence>
<protein>
    <submittedName>
        <fullName evidence="2">3-phenylpropionate-dihydrodiol/cinnamic acid-dihydrodiol dehydrogenase</fullName>
        <ecNumber evidence="2">1.3.1.87</ecNumber>
    </submittedName>
</protein>
<organism evidence="2 3">
    <name type="scientific">Mycolicibacterium mageritense</name>
    <name type="common">Mycobacterium mageritense</name>
    <dbReference type="NCBI Taxonomy" id="53462"/>
    <lineage>
        <taxon>Bacteria</taxon>
        <taxon>Bacillati</taxon>
        <taxon>Actinomycetota</taxon>
        <taxon>Actinomycetes</taxon>
        <taxon>Mycobacteriales</taxon>
        <taxon>Mycobacteriaceae</taxon>
        <taxon>Mycolicibacterium</taxon>
    </lineage>
</organism>
<dbReference type="PRINTS" id="PR00080">
    <property type="entry name" value="SDRFAMILY"/>
</dbReference>
<dbReference type="PANTHER" id="PTHR43313:SF1">
    <property type="entry name" value="3BETA-HYDROXYSTEROID DEHYDROGENASE DHS-16"/>
    <property type="match status" value="1"/>
</dbReference>
<dbReference type="InterPro" id="IPR003560">
    <property type="entry name" value="DHB_DH"/>
</dbReference>
<dbReference type="Gene3D" id="3.40.50.720">
    <property type="entry name" value="NAD(P)-binding Rossmann-like Domain"/>
    <property type="match status" value="1"/>
</dbReference>
<dbReference type="InterPro" id="IPR002347">
    <property type="entry name" value="SDR_fam"/>
</dbReference>
<dbReference type="PANTHER" id="PTHR43313">
    <property type="entry name" value="SHORT-CHAIN DEHYDROGENASE/REDUCTASE FAMILY 9C"/>
    <property type="match status" value="1"/>
</dbReference>
<dbReference type="GO" id="GO:0018498">
    <property type="term" value="F:2,3-dihydroxy-2,3-dihydro-phenylpropionate dehydrogenase activity"/>
    <property type="evidence" value="ECO:0007669"/>
    <property type="project" value="UniProtKB-EC"/>
</dbReference>
<dbReference type="AlphaFoldDB" id="A0AAI8XN27"/>
<sequence>MPSTLTPMPSVLVTGAARGIGRAVAEHLAATGWDVIAGVRSQADADAVTAVYPDRISSVILDVTNADHIAALPDALPTRLDAVVNNAGIAVAGPVETLDTEDWRKQFDVNVFGQFAVTRAVLPKLRESRGRVVFISSVNGQLSVPLLGAYAASKFALEAGADALRIELRPWGIRVVVVEPSQTDTDMWRTADDMVADVESGLSGEHRALYAKHVAGMKRFVPVARKMAVPTSKVVAVVIEALTARRPKARYLVGLGNRAQVALMTNTPAAVRDRILAKVVGVPRRP</sequence>
<dbReference type="EC" id="1.3.1.87" evidence="2"/>
<dbReference type="CDD" id="cd05374">
    <property type="entry name" value="17beta-HSD-like_SDR_c"/>
    <property type="match status" value="1"/>
</dbReference>
<keyword evidence="2" id="KW-0560">Oxidoreductase</keyword>
<dbReference type="SUPFAM" id="SSF51735">
    <property type="entry name" value="NAD(P)-binding Rossmann-fold domains"/>
    <property type="match status" value="1"/>
</dbReference>
<proteinExistence type="inferred from homology"/>
<dbReference type="InterPro" id="IPR036291">
    <property type="entry name" value="NAD(P)-bd_dom_sf"/>
</dbReference>
<dbReference type="GO" id="GO:0008202">
    <property type="term" value="P:steroid metabolic process"/>
    <property type="evidence" value="ECO:0007669"/>
    <property type="project" value="TreeGrafter"/>
</dbReference>
<dbReference type="EMBL" id="AP027452">
    <property type="protein sequence ID" value="BDY28541.1"/>
    <property type="molecule type" value="Genomic_DNA"/>
</dbReference>
<comment type="similarity">
    <text evidence="1">Belongs to the short-chain dehydrogenases/reductases (SDR) family.</text>
</comment>
<dbReference type="Proteomes" id="UP001241092">
    <property type="component" value="Chromosome"/>
</dbReference>
<dbReference type="GO" id="GO:0019290">
    <property type="term" value="P:siderophore biosynthetic process"/>
    <property type="evidence" value="ECO:0007669"/>
    <property type="project" value="InterPro"/>
</dbReference>
<reference evidence="2" key="1">
    <citation type="submission" date="2023-03" db="EMBL/GenBank/DDBJ databases">
        <title>Draft genome sequence of a Mycolicibacterium mageritense strain H4_3_1 isolated from a hybrid biological-inorganic system reactor.</title>
        <authorList>
            <person name="Feng X."/>
            <person name="Kazama D."/>
            <person name="Sato K."/>
            <person name="Kobayashi H."/>
        </authorList>
    </citation>
    <scope>NUCLEOTIDE SEQUENCE</scope>
    <source>
        <strain evidence="2">H4_3_1</strain>
    </source>
</reference>
<dbReference type="Pfam" id="PF00106">
    <property type="entry name" value="adh_short"/>
    <property type="match status" value="1"/>
</dbReference>